<feature type="compositionally biased region" description="Basic and acidic residues" evidence="1">
    <location>
        <begin position="104"/>
        <end position="116"/>
    </location>
</feature>
<feature type="region of interest" description="Disordered" evidence="1">
    <location>
        <begin position="710"/>
        <end position="746"/>
    </location>
</feature>
<feature type="compositionally biased region" description="Low complexity" evidence="1">
    <location>
        <begin position="30"/>
        <end position="51"/>
    </location>
</feature>
<feature type="compositionally biased region" description="Polar residues" evidence="1">
    <location>
        <begin position="153"/>
        <end position="162"/>
    </location>
</feature>
<feature type="region of interest" description="Disordered" evidence="1">
    <location>
        <begin position="388"/>
        <end position="431"/>
    </location>
</feature>
<feature type="compositionally biased region" description="Acidic residues" evidence="1">
    <location>
        <begin position="714"/>
        <end position="730"/>
    </location>
</feature>
<feature type="compositionally biased region" description="Basic and acidic residues" evidence="1">
    <location>
        <begin position="268"/>
        <end position="286"/>
    </location>
</feature>
<evidence type="ECO:0000313" key="2">
    <source>
        <dbReference type="EMBL" id="KAL3785863.1"/>
    </source>
</evidence>
<feature type="compositionally biased region" description="Basic and acidic residues" evidence="1">
    <location>
        <begin position="392"/>
        <end position="406"/>
    </location>
</feature>
<feature type="compositionally biased region" description="Low complexity" evidence="1">
    <location>
        <begin position="344"/>
        <end position="355"/>
    </location>
</feature>
<feature type="compositionally biased region" description="Pro residues" evidence="1">
    <location>
        <begin position="302"/>
        <end position="314"/>
    </location>
</feature>
<dbReference type="EMBL" id="JABMIG020000207">
    <property type="protein sequence ID" value="KAL3785863.1"/>
    <property type="molecule type" value="Genomic_DNA"/>
</dbReference>
<comment type="caution">
    <text evidence="2">The sequence shown here is derived from an EMBL/GenBank/DDBJ whole genome shotgun (WGS) entry which is preliminary data.</text>
</comment>
<dbReference type="Proteomes" id="UP001516023">
    <property type="component" value="Unassembled WGS sequence"/>
</dbReference>
<gene>
    <name evidence="2" type="ORF">HJC23_008751</name>
</gene>
<dbReference type="AlphaFoldDB" id="A0ABD3PCR4"/>
<feature type="region of interest" description="Disordered" evidence="1">
    <location>
        <begin position="1"/>
        <end position="225"/>
    </location>
</feature>
<sequence>MPKETLLPIYPPQSPHRPRHPYPMHPHNPRPQQQQQPPPSSAAAKAAAAAKALHRRALDRAQQKQSQPPSHADPRWEQRHDDGYGSNPKTDDRRRSTMAVFRRSPSDSEEKSRSYRMEGYSARHPPPPAQHPVHSAQQPSQSRPRRREDEYGNANNNSNNWEQRNDGHREEKSDNPAYPPMAHYPYGAVPPGYPMPPNYPYAMPPPYEDEEKAPSNPPAPPVVYRPRDEYARYGYYDGYYDPNYAAAAANAANAPQYPPPYYGYGYPQEKKATMPPQDEKRVKYQDEAMNPAHSRSDSQSQHPPPPHPQPPPPSRTTRRIIGSHTPIHVPRAEDSPPPHRHSSTSRPSSTSVSTPAPAPSNAGRASVFRSQDILMSERERDAHEILLSLSKSFDKGRPKSPEEPPRLKHFHKEKGDGFEPQPSPLRPTPDENDIEFAPSFTLFNQSFDMNLDTLLGPNASFGLGPMKSLSFGLGLGSSIDYSDNPRTSPMSIHRAGSRVGKSDKGQDGENVQVLRASPSNSFGNVVREAASGGGGGGDGAKKGVMVLGDSVRVTSPSAIEKKRSRSPSPKDANIVLDGNARKLPFRLKDEKPLKEERGEDLKVDAVGPTPKRLKMRSKSSRVDVETLKVLEHHQSIFAGFSFLLPGAKAILAKAEHTYPEVEIARRRVNSALCAFGGSALPKKAVRSEKTASRQKYEELLPERYYEDDSRLSWEVEEDPPVEVSDEEDEEHSATPNRGKSTLSCDSTDGSYGGMSLQRNMGVMVYPAVNAFMAAEPGVITPALSEMNNFVSGKKSPECTPGKAQTQLPVSNSKSVLPLVSPDSVKLGPDLLSGRDDKNSSVNYAGGAWISNHQSQGQSMLKKGETAPGHLFVDTQELVFEQYRIITRKKTAQSYDYPALPVPYAQRKRMSNAVFALSKSIPGLTDECAVVLSEARKKDAWDFAVAELMTQVIVLTHCEEGDWRLDGLTLLVDTPEFGSEETAHLVLQL</sequence>
<evidence type="ECO:0000256" key="1">
    <source>
        <dbReference type="SAM" id="MobiDB-lite"/>
    </source>
</evidence>
<feature type="compositionally biased region" description="Basic and acidic residues" evidence="1">
    <location>
        <begin position="72"/>
        <end position="95"/>
    </location>
</feature>
<feature type="region of interest" description="Disordered" evidence="1">
    <location>
        <begin position="253"/>
        <end position="375"/>
    </location>
</feature>
<feature type="compositionally biased region" description="Basic and acidic residues" evidence="1">
    <location>
        <begin position="163"/>
        <end position="174"/>
    </location>
</feature>
<feature type="compositionally biased region" description="Polar residues" evidence="1">
    <location>
        <begin position="733"/>
        <end position="746"/>
    </location>
</feature>
<keyword evidence="3" id="KW-1185">Reference proteome</keyword>
<feature type="region of interest" description="Disordered" evidence="1">
    <location>
        <begin position="556"/>
        <end position="577"/>
    </location>
</feature>
<accession>A0ABD3PCR4</accession>
<protein>
    <submittedName>
        <fullName evidence="2">Uncharacterized protein</fullName>
    </submittedName>
</protein>
<organism evidence="2 3">
    <name type="scientific">Cyclotella cryptica</name>
    <dbReference type="NCBI Taxonomy" id="29204"/>
    <lineage>
        <taxon>Eukaryota</taxon>
        <taxon>Sar</taxon>
        <taxon>Stramenopiles</taxon>
        <taxon>Ochrophyta</taxon>
        <taxon>Bacillariophyta</taxon>
        <taxon>Coscinodiscophyceae</taxon>
        <taxon>Thalassiosirophycidae</taxon>
        <taxon>Stephanodiscales</taxon>
        <taxon>Stephanodiscaceae</taxon>
        <taxon>Cyclotella</taxon>
    </lineage>
</organism>
<reference evidence="2 3" key="1">
    <citation type="journal article" date="2020" name="G3 (Bethesda)">
        <title>Improved Reference Genome for Cyclotella cryptica CCMP332, a Model for Cell Wall Morphogenesis, Salinity Adaptation, and Lipid Production in Diatoms (Bacillariophyta).</title>
        <authorList>
            <person name="Roberts W.R."/>
            <person name="Downey K.M."/>
            <person name="Ruck E.C."/>
            <person name="Traller J.C."/>
            <person name="Alverson A.J."/>
        </authorList>
    </citation>
    <scope>NUCLEOTIDE SEQUENCE [LARGE SCALE GENOMIC DNA]</scope>
    <source>
        <strain evidence="2 3">CCMP332</strain>
    </source>
</reference>
<name>A0ABD3PCR4_9STRA</name>
<evidence type="ECO:0000313" key="3">
    <source>
        <dbReference type="Proteomes" id="UP001516023"/>
    </source>
</evidence>
<feature type="compositionally biased region" description="Pro residues" evidence="1">
    <location>
        <begin position="191"/>
        <end position="206"/>
    </location>
</feature>
<proteinExistence type="predicted"/>